<name>A0A9K3DEM2_HELAN</name>
<reference evidence="3" key="2">
    <citation type="submission" date="2020-06" db="EMBL/GenBank/DDBJ databases">
        <title>Helianthus annuus Genome sequencing and assembly Release 2.</title>
        <authorList>
            <person name="Gouzy J."/>
            <person name="Langlade N."/>
            <person name="Munos S."/>
        </authorList>
    </citation>
    <scope>NUCLEOTIDE SEQUENCE</scope>
    <source>
        <tissue evidence="3">Leaves</tissue>
    </source>
</reference>
<dbReference type="PANTHER" id="PTHR33064:SF37">
    <property type="entry name" value="RIBONUCLEASE H"/>
    <property type="match status" value="1"/>
</dbReference>
<keyword evidence="3" id="KW-0808">Transferase</keyword>
<proteinExistence type="predicted"/>
<dbReference type="Gene3D" id="3.10.10.10">
    <property type="entry name" value="HIV Type 1 Reverse Transcriptase, subunit A, domain 1"/>
    <property type="match status" value="1"/>
</dbReference>
<dbReference type="Pfam" id="PF00078">
    <property type="entry name" value="RVT_1"/>
    <property type="match status" value="1"/>
</dbReference>
<dbReference type="PANTHER" id="PTHR33064">
    <property type="entry name" value="POL PROTEIN"/>
    <property type="match status" value="1"/>
</dbReference>
<dbReference type="GO" id="GO:0004523">
    <property type="term" value="F:RNA-DNA hybrid ribonuclease activity"/>
    <property type="evidence" value="ECO:0007669"/>
    <property type="project" value="UniProtKB-EC"/>
</dbReference>
<keyword evidence="3" id="KW-0548">Nucleotidyltransferase</keyword>
<dbReference type="CDD" id="cd01647">
    <property type="entry name" value="RT_LTR"/>
    <property type="match status" value="1"/>
</dbReference>
<dbReference type="InterPro" id="IPR043502">
    <property type="entry name" value="DNA/RNA_pol_sf"/>
</dbReference>
<accession>A0A9K3DEM2</accession>
<reference evidence="3" key="1">
    <citation type="journal article" date="2017" name="Nature">
        <title>The sunflower genome provides insights into oil metabolism, flowering and Asterid evolution.</title>
        <authorList>
            <person name="Badouin H."/>
            <person name="Gouzy J."/>
            <person name="Grassa C.J."/>
            <person name="Murat F."/>
            <person name="Staton S.E."/>
            <person name="Cottret L."/>
            <person name="Lelandais-Briere C."/>
            <person name="Owens G.L."/>
            <person name="Carrere S."/>
            <person name="Mayjonade B."/>
            <person name="Legrand L."/>
            <person name="Gill N."/>
            <person name="Kane N.C."/>
            <person name="Bowers J.E."/>
            <person name="Hubner S."/>
            <person name="Bellec A."/>
            <person name="Berard A."/>
            <person name="Berges H."/>
            <person name="Blanchet N."/>
            <person name="Boniface M.C."/>
            <person name="Brunel D."/>
            <person name="Catrice O."/>
            <person name="Chaidir N."/>
            <person name="Claudel C."/>
            <person name="Donnadieu C."/>
            <person name="Faraut T."/>
            <person name="Fievet G."/>
            <person name="Helmstetter N."/>
            <person name="King M."/>
            <person name="Knapp S.J."/>
            <person name="Lai Z."/>
            <person name="Le Paslier M.C."/>
            <person name="Lippi Y."/>
            <person name="Lorenzon L."/>
            <person name="Mandel J.R."/>
            <person name="Marage G."/>
            <person name="Marchand G."/>
            <person name="Marquand E."/>
            <person name="Bret-Mestries E."/>
            <person name="Morien E."/>
            <person name="Nambeesan S."/>
            <person name="Nguyen T."/>
            <person name="Pegot-Espagnet P."/>
            <person name="Pouilly N."/>
            <person name="Raftis F."/>
            <person name="Sallet E."/>
            <person name="Schiex T."/>
            <person name="Thomas J."/>
            <person name="Vandecasteele C."/>
            <person name="Vares D."/>
            <person name="Vear F."/>
            <person name="Vautrin S."/>
            <person name="Crespi M."/>
            <person name="Mangin B."/>
            <person name="Burke J.M."/>
            <person name="Salse J."/>
            <person name="Munos S."/>
            <person name="Vincourt P."/>
            <person name="Rieseberg L.H."/>
            <person name="Langlade N.B."/>
        </authorList>
    </citation>
    <scope>NUCLEOTIDE SEQUENCE</scope>
    <source>
        <tissue evidence="3">Leaves</tissue>
    </source>
</reference>
<evidence type="ECO:0000259" key="2">
    <source>
        <dbReference type="PROSITE" id="PS50878"/>
    </source>
</evidence>
<keyword evidence="1" id="KW-0472">Membrane</keyword>
<dbReference type="FunFam" id="3.30.70.270:FF:000003">
    <property type="entry name" value="Transposon Ty3-G Gag-Pol polyprotein"/>
    <property type="match status" value="1"/>
</dbReference>
<dbReference type="EC" id="2.7.7.-" evidence="3"/>
<gene>
    <name evidence="3" type="ORF">HanXRQr2_Chr17g0785801</name>
</gene>
<dbReference type="InterPro" id="IPR051320">
    <property type="entry name" value="Viral_Replic_Matur_Polypro"/>
</dbReference>
<dbReference type="AlphaFoldDB" id="A0A9K3DEM2"/>
<evidence type="ECO:0000256" key="1">
    <source>
        <dbReference type="SAM" id="Phobius"/>
    </source>
</evidence>
<dbReference type="Gene3D" id="3.30.70.270">
    <property type="match status" value="2"/>
</dbReference>
<dbReference type="PROSITE" id="PS50878">
    <property type="entry name" value="RT_POL"/>
    <property type="match status" value="1"/>
</dbReference>
<evidence type="ECO:0000313" key="4">
    <source>
        <dbReference type="Proteomes" id="UP000215914"/>
    </source>
</evidence>
<feature type="domain" description="Reverse transcriptase" evidence="2">
    <location>
        <begin position="1"/>
        <end position="104"/>
    </location>
</feature>
<dbReference type="EMBL" id="MNCJ02000332">
    <property type="protein sequence ID" value="KAF5753946.1"/>
    <property type="molecule type" value="Genomic_DNA"/>
</dbReference>
<dbReference type="InterPro" id="IPR000477">
    <property type="entry name" value="RT_dom"/>
</dbReference>
<keyword evidence="1" id="KW-1133">Transmembrane helix</keyword>
<protein>
    <submittedName>
        <fullName evidence="3">Nucleotidyltransferase, Ribonuclease H</fullName>
        <ecNumber evidence="3">2.7.7.-</ecNumber>
        <ecNumber evidence="3">3.1.26.4</ecNumber>
    </submittedName>
</protein>
<dbReference type="EC" id="3.1.26.4" evidence="3"/>
<dbReference type="SUPFAM" id="SSF56672">
    <property type="entry name" value="DNA/RNA polymerases"/>
    <property type="match status" value="1"/>
</dbReference>
<dbReference type="Proteomes" id="UP000215914">
    <property type="component" value="Unassembled WGS sequence"/>
</dbReference>
<evidence type="ECO:0000313" key="3">
    <source>
        <dbReference type="EMBL" id="KAF5753946.1"/>
    </source>
</evidence>
<comment type="caution">
    <text evidence="3">The sequence shown here is derived from an EMBL/GenBank/DDBJ whole genome shotgun (WGS) entry which is preliminary data.</text>
</comment>
<dbReference type="GO" id="GO:0016779">
    <property type="term" value="F:nucleotidyltransferase activity"/>
    <property type="evidence" value="ECO:0007669"/>
    <property type="project" value="UniProtKB-KW"/>
</dbReference>
<keyword evidence="1" id="KW-0812">Transmembrane</keyword>
<dbReference type="InterPro" id="IPR043128">
    <property type="entry name" value="Rev_trsase/Diguanyl_cyclase"/>
</dbReference>
<keyword evidence="3" id="KW-0378">Hydrolase</keyword>
<organism evidence="3 4">
    <name type="scientific">Helianthus annuus</name>
    <name type="common">Common sunflower</name>
    <dbReference type="NCBI Taxonomy" id="4232"/>
    <lineage>
        <taxon>Eukaryota</taxon>
        <taxon>Viridiplantae</taxon>
        <taxon>Streptophyta</taxon>
        <taxon>Embryophyta</taxon>
        <taxon>Tracheophyta</taxon>
        <taxon>Spermatophyta</taxon>
        <taxon>Magnoliopsida</taxon>
        <taxon>eudicotyledons</taxon>
        <taxon>Gunneridae</taxon>
        <taxon>Pentapetalae</taxon>
        <taxon>asterids</taxon>
        <taxon>campanulids</taxon>
        <taxon>Asterales</taxon>
        <taxon>Asteraceae</taxon>
        <taxon>Asteroideae</taxon>
        <taxon>Heliantheae alliance</taxon>
        <taxon>Heliantheae</taxon>
        <taxon>Helianthus</taxon>
    </lineage>
</organism>
<dbReference type="Gramene" id="mRNA:HanXRQr2_Chr17g0785801">
    <property type="protein sequence ID" value="CDS:HanXRQr2_Chr17g0785801.1"/>
    <property type="gene ID" value="HanXRQr2_Chr17g0785801"/>
</dbReference>
<feature type="transmembrane region" description="Helical" evidence="1">
    <location>
        <begin position="20"/>
        <end position="38"/>
    </location>
</feature>
<sequence length="159" mass="18043">MFEGDIHKTAFRTHQGLFEFLVLPFGLTNASATFKALMNSVFKKLLRKSVLIFFDDVLVYSKSMEQHVADLKEVLQIFRDQQLYAKMSKCTFGGKQVEYLGHIISKEGVSTDPSKIEAIRNWPPPTNVKQLRGFLGLSGYYRRFIASYGSLAKPLTALL</sequence>
<keyword evidence="4" id="KW-1185">Reference proteome</keyword>